<dbReference type="Proteomes" id="UP001500459">
    <property type="component" value="Unassembled WGS sequence"/>
</dbReference>
<gene>
    <name evidence="1" type="ORF">GCM10022393_05960</name>
</gene>
<evidence type="ECO:0000313" key="2">
    <source>
        <dbReference type="Proteomes" id="UP001500459"/>
    </source>
</evidence>
<reference evidence="2" key="1">
    <citation type="journal article" date="2019" name="Int. J. Syst. Evol. Microbiol.">
        <title>The Global Catalogue of Microorganisms (GCM) 10K type strain sequencing project: providing services to taxonomists for standard genome sequencing and annotation.</title>
        <authorList>
            <consortium name="The Broad Institute Genomics Platform"/>
            <consortium name="The Broad Institute Genome Sequencing Center for Infectious Disease"/>
            <person name="Wu L."/>
            <person name="Ma J."/>
        </authorList>
    </citation>
    <scope>NUCLEOTIDE SEQUENCE [LARGE SCALE GENOMIC DNA]</scope>
    <source>
        <strain evidence="2">JCM 17106</strain>
    </source>
</reference>
<dbReference type="EMBL" id="BAABCW010000002">
    <property type="protein sequence ID" value="GAA4109393.1"/>
    <property type="molecule type" value="Genomic_DNA"/>
</dbReference>
<comment type="caution">
    <text evidence="1">The sequence shown here is derived from an EMBL/GenBank/DDBJ whole genome shotgun (WGS) entry which is preliminary data.</text>
</comment>
<accession>A0ABP7XAT7</accession>
<keyword evidence="2" id="KW-1185">Reference proteome</keyword>
<protein>
    <submittedName>
        <fullName evidence="1">Uncharacterized protein</fullName>
    </submittedName>
</protein>
<name>A0ABP7XAT7_9FLAO</name>
<dbReference type="RefSeq" id="WP_344924627.1">
    <property type="nucleotide sequence ID" value="NZ_BAABCW010000002.1"/>
</dbReference>
<evidence type="ECO:0000313" key="1">
    <source>
        <dbReference type="EMBL" id="GAA4109393.1"/>
    </source>
</evidence>
<organism evidence="1 2">
    <name type="scientific">Aquimarina addita</name>
    <dbReference type="NCBI Taxonomy" id="870485"/>
    <lineage>
        <taxon>Bacteria</taxon>
        <taxon>Pseudomonadati</taxon>
        <taxon>Bacteroidota</taxon>
        <taxon>Flavobacteriia</taxon>
        <taxon>Flavobacteriales</taxon>
        <taxon>Flavobacteriaceae</taxon>
        <taxon>Aquimarina</taxon>
    </lineage>
</organism>
<proteinExistence type="predicted"/>
<sequence length="78" mass="7925">MKKIMFVAVLSMALGFTSCGSDDDGGSNSGCTTCSFDGETAELCEGENGTIIDEDGEDTGLSLEDFKALIALAGGSCN</sequence>
<dbReference type="PROSITE" id="PS51257">
    <property type="entry name" value="PROKAR_LIPOPROTEIN"/>
    <property type="match status" value="1"/>
</dbReference>